<dbReference type="Proteomes" id="UP001341840">
    <property type="component" value="Unassembled WGS sequence"/>
</dbReference>
<accession>A0ABU6VM69</accession>
<dbReference type="CDD" id="cd23767">
    <property type="entry name" value="IQCD"/>
    <property type="match status" value="1"/>
</dbReference>
<comment type="function">
    <text evidence="4">May be involved in cooperative interactions with calmodulins or calmodulin-like proteins. Recruits calmodulin proteins to microtubules, thus being a potential scaffold in cellular signaling and trafficking. May associate with nucleic acids and regulate gene expression at the transcriptional or post-transcriptional level.</text>
</comment>
<evidence type="ECO:0000256" key="4">
    <source>
        <dbReference type="ARBA" id="ARBA00045534"/>
    </source>
</evidence>
<dbReference type="Pfam" id="PF13178">
    <property type="entry name" value="DUF4005"/>
    <property type="match status" value="1"/>
</dbReference>
<feature type="region of interest" description="Disordered" evidence="6">
    <location>
        <begin position="11"/>
        <end position="43"/>
    </location>
</feature>
<protein>
    <submittedName>
        <fullName evidence="8">IQ-domain</fullName>
    </submittedName>
</protein>
<dbReference type="InterPro" id="IPR027417">
    <property type="entry name" value="P-loop_NTPase"/>
</dbReference>
<proteinExistence type="inferred from homology"/>
<dbReference type="PROSITE" id="PS50096">
    <property type="entry name" value="IQ"/>
    <property type="match status" value="2"/>
</dbReference>
<feature type="compositionally biased region" description="Polar residues" evidence="6">
    <location>
        <begin position="371"/>
        <end position="384"/>
    </location>
</feature>
<dbReference type="Pfam" id="PF00612">
    <property type="entry name" value="IQ"/>
    <property type="match status" value="2"/>
</dbReference>
<dbReference type="SUPFAM" id="SSF52540">
    <property type="entry name" value="P-loop containing nucleoside triphosphate hydrolases"/>
    <property type="match status" value="1"/>
</dbReference>
<reference evidence="8 9" key="1">
    <citation type="journal article" date="2023" name="Plants (Basel)">
        <title>Bridging the Gap: Combining Genomics and Transcriptomics Approaches to Understand Stylosanthes scabra, an Orphan Legume from the Brazilian Caatinga.</title>
        <authorList>
            <person name="Ferreira-Neto J.R.C."/>
            <person name="da Silva M.D."/>
            <person name="Binneck E."/>
            <person name="de Melo N.F."/>
            <person name="da Silva R.H."/>
            <person name="de Melo A.L.T.M."/>
            <person name="Pandolfi V."/>
            <person name="Bustamante F.O."/>
            <person name="Brasileiro-Vidal A.C."/>
            <person name="Benko-Iseppon A.M."/>
        </authorList>
    </citation>
    <scope>NUCLEOTIDE SEQUENCE [LARGE SCALE GENOMIC DNA]</scope>
    <source>
        <tissue evidence="8">Leaves</tissue>
    </source>
</reference>
<dbReference type="SMART" id="SM00015">
    <property type="entry name" value="IQ"/>
    <property type="match status" value="2"/>
</dbReference>
<feature type="compositionally biased region" description="Basic residues" evidence="6">
    <location>
        <begin position="353"/>
        <end position="364"/>
    </location>
</feature>
<dbReference type="EMBL" id="JASCZI010151719">
    <property type="protein sequence ID" value="MED6174194.1"/>
    <property type="molecule type" value="Genomic_DNA"/>
</dbReference>
<comment type="subunit">
    <text evidence="3">Binds to multiple calmodulin (CaM) in the presence of Ca(2+) and CaM-like proteins.</text>
</comment>
<evidence type="ECO:0000259" key="7">
    <source>
        <dbReference type="Pfam" id="PF13178"/>
    </source>
</evidence>
<evidence type="ECO:0000313" key="8">
    <source>
        <dbReference type="EMBL" id="MED6174194.1"/>
    </source>
</evidence>
<sequence>MGFFRRLFRATKKPTQTPSASKPPNRRWTFAKHPRSSSSSSLDANKHAMAVAAATAAVAEAALAAAHAAAEVVRLTSAGAAPTTPTTMRRPAVAVAAVKIQSAFRGYLARRALRALKALVKLQALVRGHIVRKQTADMLRRMQTMVRLQAQARATRVLSHTNTMHSFKSSLLSHYPVPEEYEHHLGVYSTKLDGSSILKRCSSNANFRNSERERARLERWMEERESRERNNNNNNDEDEKMSYKILEVDTWKPRVLKGKEEALLLYSRTADNSPQASSSSRRHGGGSRSRKGPFTPTRSECSFHGYAGHPNYMSNTLSSTAKVRSQSAPRQRLDYDSVLQGVWDVMPSNTHNNNHRHSHSRSKAHLPPPSSSTRFNRIGTTNLR</sequence>
<feature type="compositionally biased region" description="Polar residues" evidence="6">
    <location>
        <begin position="13"/>
        <end position="22"/>
    </location>
</feature>
<dbReference type="InterPro" id="IPR000048">
    <property type="entry name" value="IQ_motif_EF-hand-BS"/>
</dbReference>
<comment type="similarity">
    <text evidence="2">Belongs to the IQD family.</text>
</comment>
<evidence type="ECO:0000256" key="5">
    <source>
        <dbReference type="SAM" id="Coils"/>
    </source>
</evidence>
<organism evidence="8 9">
    <name type="scientific">Stylosanthes scabra</name>
    <dbReference type="NCBI Taxonomy" id="79078"/>
    <lineage>
        <taxon>Eukaryota</taxon>
        <taxon>Viridiplantae</taxon>
        <taxon>Streptophyta</taxon>
        <taxon>Embryophyta</taxon>
        <taxon>Tracheophyta</taxon>
        <taxon>Spermatophyta</taxon>
        <taxon>Magnoliopsida</taxon>
        <taxon>eudicotyledons</taxon>
        <taxon>Gunneridae</taxon>
        <taxon>Pentapetalae</taxon>
        <taxon>rosids</taxon>
        <taxon>fabids</taxon>
        <taxon>Fabales</taxon>
        <taxon>Fabaceae</taxon>
        <taxon>Papilionoideae</taxon>
        <taxon>50 kb inversion clade</taxon>
        <taxon>dalbergioids sensu lato</taxon>
        <taxon>Dalbergieae</taxon>
        <taxon>Pterocarpus clade</taxon>
        <taxon>Stylosanthes</taxon>
    </lineage>
</organism>
<keyword evidence="9" id="KW-1185">Reference proteome</keyword>
<feature type="region of interest" description="Disordered" evidence="6">
    <location>
        <begin position="267"/>
        <end position="306"/>
    </location>
</feature>
<evidence type="ECO:0000313" key="9">
    <source>
        <dbReference type="Proteomes" id="UP001341840"/>
    </source>
</evidence>
<feature type="domain" description="DUF4005" evidence="7">
    <location>
        <begin position="273"/>
        <end position="334"/>
    </location>
</feature>
<feature type="coiled-coil region" evidence="5">
    <location>
        <begin position="210"/>
        <end position="237"/>
    </location>
</feature>
<evidence type="ECO:0000256" key="6">
    <source>
        <dbReference type="SAM" id="MobiDB-lite"/>
    </source>
</evidence>
<name>A0ABU6VM69_9FABA</name>
<feature type="compositionally biased region" description="Basic residues" evidence="6">
    <location>
        <begin position="280"/>
        <end position="291"/>
    </location>
</feature>
<dbReference type="PANTHER" id="PTHR32295:SF174">
    <property type="entry name" value="PROTEIN IQ-DOMAIN 24"/>
    <property type="match status" value="1"/>
</dbReference>
<keyword evidence="1" id="KW-0112">Calmodulin-binding</keyword>
<dbReference type="Gene3D" id="1.20.5.190">
    <property type="match status" value="1"/>
</dbReference>
<feature type="region of interest" description="Disordered" evidence="6">
    <location>
        <begin position="346"/>
        <end position="384"/>
    </location>
</feature>
<dbReference type="InterPro" id="IPR025064">
    <property type="entry name" value="DUF4005"/>
</dbReference>
<dbReference type="PANTHER" id="PTHR32295">
    <property type="entry name" value="IQ-DOMAIN 5-RELATED"/>
    <property type="match status" value="1"/>
</dbReference>
<evidence type="ECO:0000256" key="1">
    <source>
        <dbReference type="ARBA" id="ARBA00022860"/>
    </source>
</evidence>
<keyword evidence="5" id="KW-0175">Coiled coil</keyword>
<evidence type="ECO:0000256" key="3">
    <source>
        <dbReference type="ARBA" id="ARBA00024378"/>
    </source>
</evidence>
<comment type="caution">
    <text evidence="8">The sequence shown here is derived from an EMBL/GenBank/DDBJ whole genome shotgun (WGS) entry which is preliminary data.</text>
</comment>
<evidence type="ECO:0000256" key="2">
    <source>
        <dbReference type="ARBA" id="ARBA00024341"/>
    </source>
</evidence>
<gene>
    <name evidence="8" type="primary">IQD24_4</name>
    <name evidence="8" type="ORF">PIB30_066705</name>
</gene>